<gene>
    <name evidence="2" type="ORF">J0X27_11080</name>
</gene>
<dbReference type="GeneID" id="63184294"/>
<dbReference type="AlphaFoldDB" id="A0A8A2U5I9"/>
<protein>
    <submittedName>
        <fullName evidence="2">Uncharacterized protein</fullName>
    </submittedName>
</protein>
<dbReference type="Proteomes" id="UP000663191">
    <property type="component" value="Chromosome"/>
</dbReference>
<accession>A0A8A2U5I9</accession>
<evidence type="ECO:0000256" key="1">
    <source>
        <dbReference type="SAM" id="MobiDB-lite"/>
    </source>
</evidence>
<sequence>MSAEQRGPDSSVVSDEPTRITPQNPTAGSSIRSRQPPHRPTGSELREPPLSYRIERTRLRTRIAALEDALAASRTRRQAVVDQYERVLSDRDDSNDPSLASSDSRSRSLLARLLDR</sequence>
<dbReference type="EMBL" id="CP071463">
    <property type="protein sequence ID" value="QSW84004.1"/>
    <property type="molecule type" value="Genomic_DNA"/>
</dbReference>
<proteinExistence type="predicted"/>
<feature type="compositionally biased region" description="Low complexity" evidence="1">
    <location>
        <begin position="96"/>
        <end position="116"/>
    </location>
</feature>
<reference evidence="2 3" key="1">
    <citation type="journal article" date="2006" name="Int. J. Syst. Evol. Microbiol.">
        <title>Haloterrigena longa sp. nov. and Haloterrigena limicola sp. nov., extremely halophilic archaea isolated from a salt lake.</title>
        <authorList>
            <person name="Cui H.L."/>
            <person name="Tohty D."/>
            <person name="Zhou P.J."/>
            <person name="Liu S.J."/>
        </authorList>
    </citation>
    <scope>NUCLEOTIDE SEQUENCE [LARGE SCALE GENOMIC DNA]</scope>
    <source>
        <strain evidence="2 3">ABH32</strain>
    </source>
</reference>
<feature type="compositionally biased region" description="Polar residues" evidence="1">
    <location>
        <begin position="20"/>
        <end position="33"/>
    </location>
</feature>
<feature type="region of interest" description="Disordered" evidence="1">
    <location>
        <begin position="86"/>
        <end position="116"/>
    </location>
</feature>
<feature type="region of interest" description="Disordered" evidence="1">
    <location>
        <begin position="1"/>
        <end position="53"/>
    </location>
</feature>
<dbReference type="KEGG" id="hlo:J0X27_11080"/>
<name>A0A8A2U5I9_9EURY</name>
<evidence type="ECO:0000313" key="2">
    <source>
        <dbReference type="EMBL" id="QSW84004.1"/>
    </source>
</evidence>
<evidence type="ECO:0000313" key="3">
    <source>
        <dbReference type="Proteomes" id="UP000663191"/>
    </source>
</evidence>
<organism evidence="2 3">
    <name type="scientific">Natrinema longum</name>
    <dbReference type="NCBI Taxonomy" id="370324"/>
    <lineage>
        <taxon>Archaea</taxon>
        <taxon>Methanobacteriati</taxon>
        <taxon>Methanobacteriota</taxon>
        <taxon>Stenosarchaea group</taxon>
        <taxon>Halobacteria</taxon>
        <taxon>Halobacteriales</taxon>
        <taxon>Natrialbaceae</taxon>
        <taxon>Natrinema</taxon>
    </lineage>
</organism>
<dbReference type="OrthoDB" id="177748at2157"/>
<keyword evidence="3" id="KW-1185">Reference proteome</keyword>
<dbReference type="RefSeq" id="WP_207269252.1">
    <property type="nucleotide sequence ID" value="NZ_CP071463.1"/>
</dbReference>